<name>A0A5P2BFP5_STRVZ</name>
<gene>
    <name evidence="1" type="ORF">DEJ47_24720</name>
</gene>
<sequence>MENLQDSIRRVLSMCREVTVWREDFDPGTAEWYTLLALSQETHRLLISLPAELLPEEERPSPAMAEILDALQDATKEGAK</sequence>
<evidence type="ECO:0000313" key="1">
    <source>
        <dbReference type="EMBL" id="QES29206.1"/>
    </source>
</evidence>
<organism evidence="1 2">
    <name type="scientific">Streptomyces venezuelae</name>
    <dbReference type="NCBI Taxonomy" id="54571"/>
    <lineage>
        <taxon>Bacteria</taxon>
        <taxon>Bacillati</taxon>
        <taxon>Actinomycetota</taxon>
        <taxon>Actinomycetes</taxon>
        <taxon>Kitasatosporales</taxon>
        <taxon>Streptomycetaceae</taxon>
        <taxon>Streptomyces</taxon>
    </lineage>
</organism>
<dbReference type="Proteomes" id="UP000323046">
    <property type="component" value="Chromosome"/>
</dbReference>
<reference evidence="1 2" key="1">
    <citation type="submission" date="2018-05" db="EMBL/GenBank/DDBJ databases">
        <title>Streptomyces venezuelae.</title>
        <authorList>
            <person name="Kim W."/>
            <person name="Lee N."/>
            <person name="Cho B.-K."/>
        </authorList>
    </citation>
    <scope>NUCLEOTIDE SEQUENCE [LARGE SCALE GENOMIC DNA]</scope>
    <source>
        <strain evidence="1 2">ATCC 14583</strain>
    </source>
</reference>
<dbReference type="AlphaFoldDB" id="A0A5P2BFP5"/>
<dbReference type="EMBL" id="CP029193">
    <property type="protein sequence ID" value="QES29206.1"/>
    <property type="molecule type" value="Genomic_DNA"/>
</dbReference>
<protein>
    <submittedName>
        <fullName evidence="1">Uncharacterized protein</fullName>
    </submittedName>
</protein>
<keyword evidence="2" id="KW-1185">Reference proteome</keyword>
<proteinExistence type="predicted"/>
<accession>A0A5P2BFP5</accession>
<evidence type="ECO:0000313" key="2">
    <source>
        <dbReference type="Proteomes" id="UP000323046"/>
    </source>
</evidence>